<dbReference type="PANTHER" id="PTHR43873">
    <property type="entry name" value="COBYRINATE A,C-DIAMIDE SYNTHASE"/>
    <property type="match status" value="1"/>
</dbReference>
<dbReference type="GO" id="GO:0005524">
    <property type="term" value="F:ATP binding"/>
    <property type="evidence" value="ECO:0007669"/>
    <property type="project" value="UniProtKB-UniRule"/>
</dbReference>
<evidence type="ECO:0000259" key="9">
    <source>
        <dbReference type="Pfam" id="PF07685"/>
    </source>
</evidence>
<dbReference type="InterPro" id="IPR004484">
    <property type="entry name" value="CbiA/CobB_synth"/>
</dbReference>
<feature type="active site" description="Nucleophile" evidence="7">
    <location>
        <position position="331"/>
    </location>
</feature>
<dbReference type="NCBIfam" id="TIGR00379">
    <property type="entry name" value="cobB"/>
    <property type="match status" value="1"/>
</dbReference>
<dbReference type="SUPFAM" id="SSF52540">
    <property type="entry name" value="P-loop containing nucleoside triphosphate hydrolases"/>
    <property type="match status" value="1"/>
</dbReference>
<dbReference type="Gene3D" id="3.40.50.880">
    <property type="match status" value="1"/>
</dbReference>
<keyword evidence="2 7" id="KW-0436">Ligase</keyword>
<evidence type="ECO:0000259" key="8">
    <source>
        <dbReference type="Pfam" id="PF01656"/>
    </source>
</evidence>
<comment type="function">
    <text evidence="7">Catalyzes the ATP-dependent amidation of the two carboxylate groups at positions a and c of cobyrinate, using either L-glutamine or ammonia as the nitrogen source.</text>
</comment>
<feature type="domain" description="CobQ/CobB/MinD/ParA nucleotide binding" evidence="8">
    <location>
        <begin position="8"/>
        <end position="190"/>
    </location>
</feature>
<keyword evidence="7" id="KW-0169">Cobalamin biosynthesis</keyword>
<dbReference type="InterPro" id="IPR029062">
    <property type="entry name" value="Class_I_gatase-like"/>
</dbReference>
<evidence type="ECO:0000313" key="10">
    <source>
        <dbReference type="EMBL" id="SBV98830.1"/>
    </source>
</evidence>
<feature type="site" description="Increases nucleophilicity of active site Cys" evidence="7">
    <location>
        <position position="433"/>
    </location>
</feature>
<feature type="domain" description="CobB/CobQ-like glutamine amidotransferase" evidence="9">
    <location>
        <begin position="248"/>
        <end position="439"/>
    </location>
</feature>
<dbReference type="InterPro" id="IPR011698">
    <property type="entry name" value="GATase_3"/>
</dbReference>
<dbReference type="SUPFAM" id="SSF52317">
    <property type="entry name" value="Class I glutamine amidotransferase-like"/>
    <property type="match status" value="1"/>
</dbReference>
<dbReference type="Pfam" id="PF01656">
    <property type="entry name" value="CbiA"/>
    <property type="match status" value="1"/>
</dbReference>
<dbReference type="NCBIfam" id="NF002204">
    <property type="entry name" value="PRK01077.1"/>
    <property type="match status" value="1"/>
</dbReference>
<proteinExistence type="inferred from homology"/>
<keyword evidence="4 7" id="KW-0067">ATP-binding</keyword>
<evidence type="ECO:0000256" key="5">
    <source>
        <dbReference type="ARBA" id="ARBA00022842"/>
    </source>
</evidence>
<keyword evidence="3 7" id="KW-0547">Nucleotide-binding</keyword>
<dbReference type="EC" id="6.3.5.11" evidence="7"/>
<dbReference type="Pfam" id="PF07685">
    <property type="entry name" value="GATase_3"/>
    <property type="match status" value="1"/>
</dbReference>
<dbReference type="AlphaFoldDB" id="A0A212JHE1"/>
<accession>A0A212JHE1</accession>
<dbReference type="CDD" id="cd03130">
    <property type="entry name" value="GATase1_CobB"/>
    <property type="match status" value="1"/>
</dbReference>
<dbReference type="EMBL" id="FLUQ01000001">
    <property type="protein sequence ID" value="SBV98830.1"/>
    <property type="molecule type" value="Genomic_DNA"/>
</dbReference>
<dbReference type="PANTHER" id="PTHR43873:SF1">
    <property type="entry name" value="COBYRINATE A,C-DIAMIDE SYNTHASE"/>
    <property type="match status" value="1"/>
</dbReference>
<reference evidence="10" key="1">
    <citation type="submission" date="2016-04" db="EMBL/GenBank/DDBJ databases">
        <authorList>
            <person name="Evans L.H."/>
            <person name="Alamgir A."/>
            <person name="Owens N."/>
            <person name="Weber N.D."/>
            <person name="Virtaneva K."/>
            <person name="Barbian K."/>
            <person name="Babar A."/>
            <person name="Rosenke K."/>
        </authorList>
    </citation>
    <scope>NUCLEOTIDE SEQUENCE</scope>
    <source>
        <strain evidence="10">86</strain>
    </source>
</reference>
<sequence length="458" mass="48452">MPNTHPRLVIAGTHSGAGKTSVVTAALAALRARGVPLRPFKVGPDYIDPAFHAHVTGTPSRNLDSWLLDAPVLRGLFARAANGGLSLIEGVMGLFDGKGSGHEGSTAHVAEILDAPVVLVISAQGLSRSAAAMVAGYASFHPRVRVGGVIVNRVKSARQYGLIRDSVEKACAVPCLGYLPENPDFALQSRHLGLVPSQEVAELDAVVAHLALAAGETIDLDGLMALADGAPPLPAGELPRVEGSFPVRIGVARDSAFSFYYQDNFDLLQTLGAELVFFSPMRDRSLPDALHGLYLGGGFPEVFAQALAANGPMRSAIREAVSGGLPVYAECGGMAYLCVSLADAAGTVFPMAGVFPHRAVMTGKLQRFGYAEAEFCRETVLGPAGTRVRTHEFHYSRIEPEDGTEGCYRMRKDGVTPWRGGLASGNVLAAYPHIHFYSNPSLPRNFLARCGAFKAGRP</sequence>
<dbReference type="InterPro" id="IPR002586">
    <property type="entry name" value="CobQ/CobB/MinD/ParA_Nub-bd_dom"/>
</dbReference>
<dbReference type="GO" id="GO:0009236">
    <property type="term" value="P:cobalamin biosynthetic process"/>
    <property type="evidence" value="ECO:0007669"/>
    <property type="project" value="UniProtKB-UniRule"/>
</dbReference>
<evidence type="ECO:0000256" key="2">
    <source>
        <dbReference type="ARBA" id="ARBA00022598"/>
    </source>
</evidence>
<dbReference type="GO" id="GO:0042242">
    <property type="term" value="F:cobyrinic acid a,c-diamide synthase activity"/>
    <property type="evidence" value="ECO:0007669"/>
    <property type="project" value="UniProtKB-UniRule"/>
</dbReference>
<dbReference type="HAMAP" id="MF_00027">
    <property type="entry name" value="CobB_CbiA"/>
    <property type="match status" value="1"/>
</dbReference>
<dbReference type="PROSITE" id="PS51274">
    <property type="entry name" value="GATASE_COBBQ"/>
    <property type="match status" value="1"/>
</dbReference>
<name>A0A212JHE1_9DELT</name>
<evidence type="ECO:0000256" key="4">
    <source>
        <dbReference type="ARBA" id="ARBA00022840"/>
    </source>
</evidence>
<gene>
    <name evidence="10" type="primary">cobB</name>
    <name evidence="7" type="synonym">cbiA</name>
    <name evidence="10" type="ORF">KL86DPRO_11454</name>
</gene>
<dbReference type="InterPro" id="IPR027417">
    <property type="entry name" value="P-loop_NTPase"/>
</dbReference>
<comment type="catalytic activity">
    <reaction evidence="7">
        <text>cob(II)yrinate + 2 L-glutamine + 2 ATP + 2 H2O = cob(II)yrinate a,c diamide + 2 L-glutamate + 2 ADP + 2 phosphate + 2 H(+)</text>
        <dbReference type="Rhea" id="RHEA:26289"/>
        <dbReference type="ChEBI" id="CHEBI:15377"/>
        <dbReference type="ChEBI" id="CHEBI:15378"/>
        <dbReference type="ChEBI" id="CHEBI:29985"/>
        <dbReference type="ChEBI" id="CHEBI:30616"/>
        <dbReference type="ChEBI" id="CHEBI:43474"/>
        <dbReference type="ChEBI" id="CHEBI:58359"/>
        <dbReference type="ChEBI" id="CHEBI:58537"/>
        <dbReference type="ChEBI" id="CHEBI:58894"/>
        <dbReference type="ChEBI" id="CHEBI:456216"/>
        <dbReference type="EC" id="6.3.5.11"/>
    </reaction>
</comment>
<comment type="cofactor">
    <cofactor evidence="1 7">
        <name>Mg(2+)</name>
        <dbReference type="ChEBI" id="CHEBI:18420"/>
    </cofactor>
</comment>
<comment type="miscellaneous">
    <text evidence="7">The a and c carboxylates of cobyrinate are activated for nucleophilic attack via formation of a phosphorylated intermediate by ATP. CbiA catalyzes first the amidation of the c-carboxylate, and then that of the a-carboxylate.</text>
</comment>
<comment type="pathway">
    <text evidence="7">Cofactor biosynthesis; adenosylcobalamin biosynthesis; cob(II)yrinate a,c-diamide from sirohydrochlorin (anaerobic route): step 10/10.</text>
</comment>
<evidence type="ECO:0000256" key="6">
    <source>
        <dbReference type="ARBA" id="ARBA00022962"/>
    </source>
</evidence>
<comment type="similarity">
    <text evidence="7">Belongs to the CobB/CbiA family.</text>
</comment>
<dbReference type="CDD" id="cd05388">
    <property type="entry name" value="CobB_N"/>
    <property type="match status" value="1"/>
</dbReference>
<comment type="domain">
    <text evidence="7">Comprises of two domains. The C-terminal domain contains the binding site for glutamine and catalyzes the hydrolysis of this substrate to glutamate and ammonia. The N-terminal domain is anticipated to bind ATP and cobyrinate and catalyzes the ultimate synthesis of the diamide product. The ammonia produced via the glutaminase domain is probably translocated to the adjacent domain via a molecular tunnel, where it reacts with an activated intermediate.</text>
</comment>
<keyword evidence="6 7" id="KW-0315">Glutamine amidotransferase</keyword>
<keyword evidence="5 7" id="KW-0460">Magnesium</keyword>
<evidence type="ECO:0000256" key="3">
    <source>
        <dbReference type="ARBA" id="ARBA00022741"/>
    </source>
</evidence>
<dbReference type="Gene3D" id="3.40.50.300">
    <property type="entry name" value="P-loop containing nucleotide triphosphate hydrolases"/>
    <property type="match status" value="1"/>
</dbReference>
<evidence type="ECO:0000256" key="1">
    <source>
        <dbReference type="ARBA" id="ARBA00001946"/>
    </source>
</evidence>
<organism evidence="10">
    <name type="scientific">uncultured delta proteobacterium</name>
    <dbReference type="NCBI Taxonomy" id="34034"/>
    <lineage>
        <taxon>Bacteria</taxon>
        <taxon>Deltaproteobacteria</taxon>
        <taxon>environmental samples</taxon>
    </lineage>
</organism>
<protein>
    <recommendedName>
        <fullName evidence="7">Cobyrinate a,c-diamide synthase</fullName>
        <ecNumber evidence="7">6.3.5.11</ecNumber>
    </recommendedName>
    <alternativeName>
        <fullName evidence="7">Cobyrinic acid a,c-diamide synthetase</fullName>
    </alternativeName>
</protein>
<dbReference type="UniPathway" id="UPA00148">
    <property type="reaction ID" value="UER00231"/>
</dbReference>
<evidence type="ECO:0000256" key="7">
    <source>
        <dbReference type="HAMAP-Rule" id="MF_00027"/>
    </source>
</evidence>